<evidence type="ECO:0000259" key="3">
    <source>
        <dbReference type="Pfam" id="PF10145"/>
    </source>
</evidence>
<dbReference type="Pfam" id="PF10145">
    <property type="entry name" value="PhageMin_Tail"/>
    <property type="match status" value="1"/>
</dbReference>
<evidence type="ECO:0000313" key="5">
    <source>
        <dbReference type="Proteomes" id="UP000317933"/>
    </source>
</evidence>
<feature type="region of interest" description="Disordered" evidence="1">
    <location>
        <begin position="660"/>
        <end position="680"/>
    </location>
</feature>
<comment type="caution">
    <text evidence="4">The sequence shown here is derived from an EMBL/GenBank/DDBJ whole genome shotgun (WGS) entry which is preliminary data.</text>
</comment>
<dbReference type="NCBIfam" id="TIGR01760">
    <property type="entry name" value="tape_meas_TP901"/>
    <property type="match status" value="1"/>
</dbReference>
<evidence type="ECO:0000256" key="1">
    <source>
        <dbReference type="SAM" id="MobiDB-lite"/>
    </source>
</evidence>
<keyword evidence="2" id="KW-0472">Membrane</keyword>
<proteinExistence type="predicted"/>
<gene>
    <name evidence="4" type="ORF">EAH78_18270</name>
</gene>
<reference evidence="4 5" key="1">
    <citation type="journal article" date="2019" name="Environ. Microbiol.">
        <title>Species interactions and distinct microbial communities in high Arctic permafrost affected cryosols are associated with the CH4 and CO2 gas fluxes.</title>
        <authorList>
            <person name="Altshuler I."/>
            <person name="Hamel J."/>
            <person name="Turney S."/>
            <person name="Magnuson E."/>
            <person name="Levesque R."/>
            <person name="Greer C."/>
            <person name="Whyte L.G."/>
        </authorList>
    </citation>
    <scope>NUCLEOTIDE SEQUENCE [LARGE SCALE GENOMIC DNA]</scope>
    <source>
        <strain evidence="4 5">E3</strain>
    </source>
</reference>
<dbReference type="RefSeq" id="WP_140668748.1">
    <property type="nucleotide sequence ID" value="NZ_RCZE01000008.1"/>
</dbReference>
<accession>A0A502HND9</accession>
<keyword evidence="2" id="KW-1133">Transmembrane helix</keyword>
<dbReference type="AlphaFoldDB" id="A0A502HND9"/>
<keyword evidence="2" id="KW-0812">Transmembrane</keyword>
<protein>
    <submittedName>
        <fullName evidence="4">Phage tail tape measure protein</fullName>
    </submittedName>
</protein>
<sequence length="680" mass="72004">MSYSISYAYEIVDRFSKPLEKIAAAARRSSTEIIKQTDRIAASLTGVSSAANRTKKVVDNLSSLKASLAQTTLEAERMRRTMEKQIKIPPMPAMPRMPGLPFAGGARGGRRAGGAGGAGGMGQGMQAAAGFVFPAIALKQMYQASAGLESSLSNIARLTDLNPAGLQKFKKESEGTAKFLGISTKSAMDLAAGASQAGVATEDLQRFTKLSGMTAVASGFDFAEAGELIGSIKSQLGISMPDMEKLADQVNYISDKTVTSPDKMYRVLTRASGALRGYSVETQTALAGFFSNVEPMPEVAGTALNATLGKLRTMKGQIGDVARKDGAAGLQLYLSKMTPIYAKNQRQALLMMEEHFGVENARVIEKALKRADELDNALKLAGSNEAIGSQAKEFAARLKTMQAKMEAFSARWEDLKAKIFDTKIGGGFLDFVNTAILKLSDFVDKNPEVAKFTLTVLGLVAAFSALAFVVGLITWPVIAIAGVAAGIKLAWDHSAQFRHAVKSLVNEFSALFNTVTGGKGSMDGFLKMLGQGLGVGLTLAINSLRTVVNLLALIGKTIMAIANRDLAALKGAFNDFAATQKEIVRSSLGAVGIGDEVIGRQDKAGGFVPQDLLAINRDVGPIPQAAQEAFQQQQQTWQHRAKSMIDISLSAPEGFGASVNPRDLAPGVMLNTGSNRGGKQ</sequence>
<dbReference type="Proteomes" id="UP000317933">
    <property type="component" value="Unassembled WGS sequence"/>
</dbReference>
<organism evidence="4 5">
    <name type="scientific">Pseudomonas arsenicoxydans</name>
    <dbReference type="NCBI Taxonomy" id="702115"/>
    <lineage>
        <taxon>Bacteria</taxon>
        <taxon>Pseudomonadati</taxon>
        <taxon>Pseudomonadota</taxon>
        <taxon>Gammaproteobacteria</taxon>
        <taxon>Pseudomonadales</taxon>
        <taxon>Pseudomonadaceae</taxon>
        <taxon>Pseudomonas</taxon>
    </lineage>
</organism>
<evidence type="ECO:0000313" key="4">
    <source>
        <dbReference type="EMBL" id="TPG76309.1"/>
    </source>
</evidence>
<name>A0A502HND9_9PSED</name>
<dbReference type="EMBL" id="RCZE01000008">
    <property type="protein sequence ID" value="TPG76309.1"/>
    <property type="molecule type" value="Genomic_DNA"/>
</dbReference>
<evidence type="ECO:0000256" key="2">
    <source>
        <dbReference type="SAM" id="Phobius"/>
    </source>
</evidence>
<dbReference type="InterPro" id="IPR010090">
    <property type="entry name" value="Phage_tape_meas"/>
</dbReference>
<feature type="domain" description="Phage tail tape measure protein" evidence="3">
    <location>
        <begin position="177"/>
        <end position="317"/>
    </location>
</feature>
<feature type="transmembrane region" description="Helical" evidence="2">
    <location>
        <begin position="454"/>
        <end position="487"/>
    </location>
</feature>